<keyword evidence="1 3" id="KW-0560">Oxidoreductase</keyword>
<dbReference type="RefSeq" id="WP_184391271.1">
    <property type="nucleotide sequence ID" value="NZ_JACHDB010000001.1"/>
</dbReference>
<feature type="active site" evidence="2">
    <location>
        <position position="254"/>
    </location>
</feature>
<dbReference type="GO" id="GO:0008802">
    <property type="term" value="F:betaine-aldehyde dehydrogenase (NAD+) activity"/>
    <property type="evidence" value="ECO:0007669"/>
    <property type="project" value="UniProtKB-EC"/>
</dbReference>
<dbReference type="AlphaFoldDB" id="A0A7W8QKQ6"/>
<dbReference type="InterPro" id="IPR015590">
    <property type="entry name" value="Aldehyde_DH_dom"/>
</dbReference>
<dbReference type="Gene3D" id="3.40.605.10">
    <property type="entry name" value="Aldehyde Dehydrogenase, Chain A, domain 1"/>
    <property type="match status" value="1"/>
</dbReference>
<dbReference type="Proteomes" id="UP000572635">
    <property type="component" value="Unassembled WGS sequence"/>
</dbReference>
<accession>A0A7W8QKQ6</accession>
<organism evidence="5 6">
    <name type="scientific">Nocardiopsis composta</name>
    <dbReference type="NCBI Taxonomy" id="157465"/>
    <lineage>
        <taxon>Bacteria</taxon>
        <taxon>Bacillati</taxon>
        <taxon>Actinomycetota</taxon>
        <taxon>Actinomycetes</taxon>
        <taxon>Streptosporangiales</taxon>
        <taxon>Nocardiopsidaceae</taxon>
        <taxon>Nocardiopsis</taxon>
    </lineage>
</organism>
<dbReference type="InterPro" id="IPR016162">
    <property type="entry name" value="Ald_DH_N"/>
</dbReference>
<dbReference type="Gene3D" id="3.40.309.10">
    <property type="entry name" value="Aldehyde Dehydrogenase, Chain A, domain 2"/>
    <property type="match status" value="1"/>
</dbReference>
<reference evidence="5 6" key="1">
    <citation type="submission" date="2020-08" db="EMBL/GenBank/DDBJ databases">
        <title>Sequencing the genomes of 1000 actinobacteria strains.</title>
        <authorList>
            <person name="Klenk H.-P."/>
        </authorList>
    </citation>
    <scope>NUCLEOTIDE SEQUENCE [LARGE SCALE GENOMIC DNA]</scope>
    <source>
        <strain evidence="5 6">DSM 44551</strain>
    </source>
</reference>
<comment type="similarity">
    <text evidence="3">Belongs to the aldehyde dehydrogenase family.</text>
</comment>
<evidence type="ECO:0000313" key="6">
    <source>
        <dbReference type="Proteomes" id="UP000572635"/>
    </source>
</evidence>
<evidence type="ECO:0000313" key="5">
    <source>
        <dbReference type="EMBL" id="MBB5431580.1"/>
    </source>
</evidence>
<feature type="domain" description="Aldehyde dehydrogenase" evidence="4">
    <location>
        <begin position="31"/>
        <end position="476"/>
    </location>
</feature>
<evidence type="ECO:0000256" key="1">
    <source>
        <dbReference type="ARBA" id="ARBA00023002"/>
    </source>
</evidence>
<dbReference type="PROSITE" id="PS00687">
    <property type="entry name" value="ALDEHYDE_DEHYDR_GLU"/>
    <property type="match status" value="1"/>
</dbReference>
<protein>
    <submittedName>
        <fullName evidence="5">Betaine-aldehyde dehydrogenase</fullName>
        <ecNumber evidence="5">1.2.1.8</ecNumber>
    </submittedName>
</protein>
<dbReference type="InterPro" id="IPR016160">
    <property type="entry name" value="Ald_DH_CS_CYS"/>
</dbReference>
<dbReference type="PANTHER" id="PTHR11699">
    <property type="entry name" value="ALDEHYDE DEHYDROGENASE-RELATED"/>
    <property type="match status" value="1"/>
</dbReference>
<evidence type="ECO:0000256" key="2">
    <source>
        <dbReference type="PROSITE-ProRule" id="PRU10007"/>
    </source>
</evidence>
<comment type="caution">
    <text evidence="5">The sequence shown here is derived from an EMBL/GenBank/DDBJ whole genome shotgun (WGS) entry which is preliminary data.</text>
</comment>
<evidence type="ECO:0000259" key="4">
    <source>
        <dbReference type="Pfam" id="PF00171"/>
    </source>
</evidence>
<keyword evidence="6" id="KW-1185">Reference proteome</keyword>
<sequence>MPVTASGGLPRLANFIGGEQAAPAEPAAWSTVRDPCTGRPAFEVPLSRRADADRAFASAAKALPAWSGRTPGERAGRLLALAGELDARVGELAALDSADTGKRAEDVARDEIGPAVDQLRLLAGAARSPAGVAAGEYERGHTSSVRREPVGVCLLVTPWNLPLAMALWKAAPALAAGNTAVVKPAETTPRSTLLLAEAAARHLGPGVLDVLCGDRETGRIAVAHPEPALVALTGSTRAGREAAAAAGLKRLHLELGGNSAAVVFDDVDVARTAARLADAAFLNAGQDCVAAARLLVHESVCERFTAELVRRAAALVPGAPDDPRAGTGPLNNADQLARLEGLIGRLPAGARVRAGGRRAGREGYFFQPTVITGVAQGDEIVQEEVFGPVATVQPFRDAAEALRLADGVDQGLACSVWTNRIAEAEAFAGAVRAGCVWVNTHLAFASEMPHGGFKSSGFGKDLSVYALDGYSEIKHVMIAHGPA</sequence>
<name>A0A7W8QKQ6_9ACTN</name>
<dbReference type="PROSITE" id="PS00070">
    <property type="entry name" value="ALDEHYDE_DEHYDR_CYS"/>
    <property type="match status" value="1"/>
</dbReference>
<dbReference type="InterPro" id="IPR016163">
    <property type="entry name" value="Ald_DH_C"/>
</dbReference>
<dbReference type="Pfam" id="PF00171">
    <property type="entry name" value="Aldedh"/>
    <property type="match status" value="1"/>
</dbReference>
<dbReference type="EMBL" id="JACHDB010000001">
    <property type="protein sequence ID" value="MBB5431580.1"/>
    <property type="molecule type" value="Genomic_DNA"/>
</dbReference>
<dbReference type="InterPro" id="IPR029510">
    <property type="entry name" value="Ald_DH_CS_GLU"/>
</dbReference>
<dbReference type="EC" id="1.2.1.8" evidence="5"/>
<gene>
    <name evidence="5" type="ORF">HDA36_001664</name>
</gene>
<proteinExistence type="inferred from homology"/>
<dbReference type="SUPFAM" id="SSF53720">
    <property type="entry name" value="ALDH-like"/>
    <property type="match status" value="1"/>
</dbReference>
<dbReference type="InterPro" id="IPR016161">
    <property type="entry name" value="Ald_DH/histidinol_DH"/>
</dbReference>
<evidence type="ECO:0000256" key="3">
    <source>
        <dbReference type="RuleBase" id="RU003345"/>
    </source>
</evidence>